<dbReference type="AlphaFoldDB" id="A0AAD5ULM3"/>
<evidence type="ECO:0000313" key="1">
    <source>
        <dbReference type="EMBL" id="KAJ3261544.1"/>
    </source>
</evidence>
<reference evidence="1" key="1">
    <citation type="submission" date="2020-05" db="EMBL/GenBank/DDBJ databases">
        <title>Phylogenomic resolution of chytrid fungi.</title>
        <authorList>
            <person name="Stajich J.E."/>
            <person name="Amses K."/>
            <person name="Simmons R."/>
            <person name="Seto K."/>
            <person name="Myers J."/>
            <person name="Bonds A."/>
            <person name="Quandt C.A."/>
            <person name="Barry K."/>
            <person name="Liu P."/>
            <person name="Grigoriev I."/>
            <person name="Longcore J.E."/>
            <person name="James T.Y."/>
        </authorList>
    </citation>
    <scope>NUCLEOTIDE SEQUENCE</scope>
    <source>
        <strain evidence="1">PLAUS21</strain>
    </source>
</reference>
<organism evidence="1 2">
    <name type="scientific">Boothiomyces macroporosus</name>
    <dbReference type="NCBI Taxonomy" id="261099"/>
    <lineage>
        <taxon>Eukaryota</taxon>
        <taxon>Fungi</taxon>
        <taxon>Fungi incertae sedis</taxon>
        <taxon>Chytridiomycota</taxon>
        <taxon>Chytridiomycota incertae sedis</taxon>
        <taxon>Chytridiomycetes</taxon>
        <taxon>Rhizophydiales</taxon>
        <taxon>Terramycetaceae</taxon>
        <taxon>Boothiomyces</taxon>
    </lineage>
</organism>
<sequence length="290" mass="32606">MGKSVDIKDPKSQTKVCHLCRTNQTQLTRHLAKKCLLIPETWKFDPVDSTDCQFCKSIFNFADANAYVSHLDICNRYNVSVERMKNSETRMTSKYARSPATGARNKFKSSSAAICPVVGLVEVIHMGGKKYFKWNDKYFEPGMFSSGNMGAFSAVNVSQDVLEAGATPYDTPMAQFNDFLSPYSPYANLSQIPNSNLSTGMEFINQLRATSLKDPQIVPITDPLFINADTNGPTYPDVRQMPYSASNTNQSTNYINSLFPIDERDTLSMDYLFQVDEKDKNDMFSNVVEK</sequence>
<gene>
    <name evidence="1" type="ORF">HK103_005382</name>
</gene>
<dbReference type="EMBL" id="JADGKB010000005">
    <property type="protein sequence ID" value="KAJ3261544.1"/>
    <property type="molecule type" value="Genomic_DNA"/>
</dbReference>
<name>A0AAD5ULM3_9FUNG</name>
<keyword evidence="2" id="KW-1185">Reference proteome</keyword>
<dbReference type="Proteomes" id="UP001210925">
    <property type="component" value="Unassembled WGS sequence"/>
</dbReference>
<accession>A0AAD5ULM3</accession>
<evidence type="ECO:0000313" key="2">
    <source>
        <dbReference type="Proteomes" id="UP001210925"/>
    </source>
</evidence>
<proteinExistence type="predicted"/>
<protein>
    <submittedName>
        <fullName evidence="1">Uncharacterized protein</fullName>
    </submittedName>
</protein>
<comment type="caution">
    <text evidence="1">The sequence shown here is derived from an EMBL/GenBank/DDBJ whole genome shotgun (WGS) entry which is preliminary data.</text>
</comment>